<feature type="transmembrane region" description="Helical" evidence="6">
    <location>
        <begin position="243"/>
        <end position="264"/>
    </location>
</feature>
<organism evidence="7 8">
    <name type="scientific">Bemisia tabaci</name>
    <name type="common">Sweetpotato whitefly</name>
    <name type="synonym">Aleurodes tabaci</name>
    <dbReference type="NCBI Taxonomy" id="7038"/>
    <lineage>
        <taxon>Eukaryota</taxon>
        <taxon>Metazoa</taxon>
        <taxon>Ecdysozoa</taxon>
        <taxon>Arthropoda</taxon>
        <taxon>Hexapoda</taxon>
        <taxon>Insecta</taxon>
        <taxon>Pterygota</taxon>
        <taxon>Neoptera</taxon>
        <taxon>Paraneoptera</taxon>
        <taxon>Hemiptera</taxon>
        <taxon>Sternorrhyncha</taxon>
        <taxon>Aleyrodoidea</taxon>
        <taxon>Aleyrodidae</taxon>
        <taxon>Aleyrodinae</taxon>
        <taxon>Bemisia</taxon>
    </lineage>
</organism>
<evidence type="ECO:0000313" key="8">
    <source>
        <dbReference type="Proteomes" id="UP001152759"/>
    </source>
</evidence>
<dbReference type="GO" id="GO:0006882">
    <property type="term" value="P:intracellular zinc ion homeostasis"/>
    <property type="evidence" value="ECO:0007669"/>
    <property type="project" value="TreeGrafter"/>
</dbReference>
<dbReference type="KEGG" id="btab:109030237"/>
<dbReference type="GO" id="GO:0005385">
    <property type="term" value="F:zinc ion transmembrane transporter activity"/>
    <property type="evidence" value="ECO:0007669"/>
    <property type="project" value="TreeGrafter"/>
</dbReference>
<evidence type="ECO:0000256" key="1">
    <source>
        <dbReference type="ARBA" id="ARBA00004141"/>
    </source>
</evidence>
<comment type="similarity">
    <text evidence="5">Belongs to the ZIP transporter (TC 2.A.5) family. KE4/Catsup subfamily.</text>
</comment>
<dbReference type="PANTHER" id="PTHR16950">
    <property type="entry name" value="ZINC TRANSPORTER SLC39A7 HISTIDINE-RICH MEMBRANE PROTEIN KE4"/>
    <property type="match status" value="1"/>
</dbReference>
<evidence type="ECO:0000256" key="6">
    <source>
        <dbReference type="SAM" id="Phobius"/>
    </source>
</evidence>
<dbReference type="Proteomes" id="UP001152759">
    <property type="component" value="Chromosome 8"/>
</dbReference>
<feature type="transmembrane region" description="Helical" evidence="6">
    <location>
        <begin position="276"/>
        <end position="295"/>
    </location>
</feature>
<evidence type="ECO:0000256" key="4">
    <source>
        <dbReference type="ARBA" id="ARBA00023136"/>
    </source>
</evidence>
<accession>A0A9P0AMI3</accession>
<keyword evidence="2 6" id="KW-0812">Transmembrane</keyword>
<comment type="subcellular location">
    <subcellularLocation>
        <location evidence="1">Membrane</location>
        <topology evidence="1">Multi-pass membrane protein</topology>
    </subcellularLocation>
</comment>
<feature type="transmembrane region" description="Helical" evidence="6">
    <location>
        <begin position="43"/>
        <end position="63"/>
    </location>
</feature>
<feature type="transmembrane region" description="Helical" evidence="6">
    <location>
        <begin position="307"/>
        <end position="327"/>
    </location>
</feature>
<keyword evidence="4 6" id="KW-0472">Membrane</keyword>
<reference evidence="7" key="1">
    <citation type="submission" date="2021-12" db="EMBL/GenBank/DDBJ databases">
        <authorList>
            <person name="King R."/>
        </authorList>
    </citation>
    <scope>NUCLEOTIDE SEQUENCE</scope>
</reference>
<dbReference type="Pfam" id="PF02535">
    <property type="entry name" value="Zip"/>
    <property type="match status" value="1"/>
</dbReference>
<feature type="transmembrane region" description="Helical" evidence="6">
    <location>
        <begin position="117"/>
        <end position="135"/>
    </location>
</feature>
<dbReference type="OrthoDB" id="200954at2759"/>
<evidence type="ECO:0000313" key="7">
    <source>
        <dbReference type="EMBL" id="CAH0394763.1"/>
    </source>
</evidence>
<gene>
    <name evidence="7" type="ORF">BEMITA_LOCUS13024</name>
</gene>
<keyword evidence="3 6" id="KW-1133">Transmembrane helix</keyword>
<evidence type="ECO:0008006" key="9">
    <source>
        <dbReference type="Google" id="ProtNLM"/>
    </source>
</evidence>
<sequence length="328" mass="35275">MCTAFSINDTDPFVMSSFADFFQTASFSSVWNLVSQSFDYQPWILSVIASFIVGLSGIFPLLVIPIEDSESLKTGASAKTLKVLLSFAVGGLLGDVFLHLLPEAWSNSGKQSARSNPSMFCGLWVLTGMLVFIVMEKAFAGQQDSSPMLVKQVEPSKTTICSDDNANKAFVKTPSTIQISGYLNLAANCIDNFTHGLAVGGSFLLSARVGCLTTFAILVHEIPHEVGDFAILLRSGFTRWEAAYMQLYTASAGVVGAMTAIVFSGSSNSIEAKTSWILPFTAGGFLHIALVSILPELQQEKNTRESLKQMVSLGAGITVMAILTFMIE</sequence>
<proteinExistence type="inferred from homology"/>
<dbReference type="GO" id="GO:0016020">
    <property type="term" value="C:membrane"/>
    <property type="evidence" value="ECO:0007669"/>
    <property type="project" value="UniProtKB-SubCell"/>
</dbReference>
<evidence type="ECO:0000256" key="3">
    <source>
        <dbReference type="ARBA" id="ARBA00022989"/>
    </source>
</evidence>
<name>A0A9P0AMI3_BEMTA</name>
<dbReference type="InterPro" id="IPR003689">
    <property type="entry name" value="ZIP"/>
</dbReference>
<dbReference type="AlphaFoldDB" id="A0A9P0AMI3"/>
<evidence type="ECO:0000256" key="5">
    <source>
        <dbReference type="ARBA" id="ARBA00038485"/>
    </source>
</evidence>
<protein>
    <recommendedName>
        <fullName evidence="9">Zinc/iron permease</fullName>
    </recommendedName>
</protein>
<dbReference type="EMBL" id="OU963869">
    <property type="protein sequence ID" value="CAH0394763.1"/>
    <property type="molecule type" value="Genomic_DNA"/>
</dbReference>
<keyword evidence="8" id="KW-1185">Reference proteome</keyword>
<dbReference type="PANTHER" id="PTHR16950:SF16">
    <property type="entry name" value="ZINC TRANSPORTER ZIP13"/>
    <property type="match status" value="1"/>
</dbReference>
<evidence type="ECO:0000256" key="2">
    <source>
        <dbReference type="ARBA" id="ARBA00022692"/>
    </source>
</evidence>
<feature type="transmembrane region" description="Helical" evidence="6">
    <location>
        <begin position="83"/>
        <end position="105"/>
    </location>
</feature>